<keyword evidence="7" id="KW-0851">Voltage-gated channel</keyword>
<keyword evidence="6" id="KW-0106">Calcium</keyword>
<evidence type="ECO:0000256" key="3">
    <source>
        <dbReference type="ARBA" id="ARBA00022538"/>
    </source>
</evidence>
<evidence type="ECO:0000259" key="15">
    <source>
        <dbReference type="Pfam" id="PF21014"/>
    </source>
</evidence>
<comment type="subcellular location">
    <subcellularLocation>
        <location evidence="1">Membrane</location>
        <topology evidence="1">Multi-pass membrane protein</topology>
    </subcellularLocation>
</comment>
<keyword evidence="18" id="KW-1185">Reference proteome</keyword>
<name>A0A8T1MZT7_CLOSI</name>
<keyword evidence="8" id="KW-0630">Potassium</keyword>
<dbReference type="AlphaFoldDB" id="A0A8T1MZT7"/>
<evidence type="ECO:0000256" key="6">
    <source>
        <dbReference type="ARBA" id="ARBA00022837"/>
    </source>
</evidence>
<evidence type="ECO:0000313" key="17">
    <source>
        <dbReference type="EMBL" id="KAG5454392.1"/>
    </source>
</evidence>
<evidence type="ECO:0000313" key="18">
    <source>
        <dbReference type="Proteomes" id="UP000286415"/>
    </source>
</evidence>
<organism evidence="17 18">
    <name type="scientific">Clonorchis sinensis</name>
    <name type="common">Chinese liver fluke</name>
    <dbReference type="NCBI Taxonomy" id="79923"/>
    <lineage>
        <taxon>Eukaryota</taxon>
        <taxon>Metazoa</taxon>
        <taxon>Spiralia</taxon>
        <taxon>Lophotrochozoa</taxon>
        <taxon>Platyhelminthes</taxon>
        <taxon>Trematoda</taxon>
        <taxon>Digenea</taxon>
        <taxon>Opisthorchiida</taxon>
        <taxon>Opisthorchiata</taxon>
        <taxon>Opisthorchiidae</taxon>
        <taxon>Clonorchis</taxon>
    </lineage>
</organism>
<keyword evidence="4" id="KW-0812">Transmembrane</keyword>
<evidence type="ECO:0000256" key="4">
    <source>
        <dbReference type="ARBA" id="ARBA00022692"/>
    </source>
</evidence>
<dbReference type="EMBL" id="NIRI02000010">
    <property type="protein sequence ID" value="KAG5454392.1"/>
    <property type="molecule type" value="Genomic_DNA"/>
</dbReference>
<keyword evidence="11" id="KW-0472">Membrane</keyword>
<dbReference type="GO" id="GO:0034702">
    <property type="term" value="C:monoatomic ion channel complex"/>
    <property type="evidence" value="ECO:0007669"/>
    <property type="project" value="UniProtKB-KW"/>
</dbReference>
<keyword evidence="12 17" id="KW-0407">Ion channel</keyword>
<evidence type="ECO:0000256" key="8">
    <source>
        <dbReference type="ARBA" id="ARBA00022958"/>
    </source>
</evidence>
<feature type="domain" description="RCK N-terminal" evidence="16">
    <location>
        <begin position="38"/>
        <end position="155"/>
    </location>
</feature>
<keyword evidence="2" id="KW-0813">Transport</keyword>
<reference evidence="17 18" key="1">
    <citation type="journal article" date="2018" name="Biotechnol. Adv.">
        <title>Improved genomic resources and new bioinformatic workflow for the carcinogenic parasite Clonorchis sinensis: Biotechnological implications.</title>
        <authorList>
            <person name="Wang D."/>
            <person name="Korhonen P.K."/>
            <person name="Gasser R.B."/>
            <person name="Young N.D."/>
        </authorList>
    </citation>
    <scope>NUCLEOTIDE SEQUENCE [LARGE SCALE GENOMIC DNA]</scope>
    <source>
        <strain evidence="17">Cs-k2</strain>
    </source>
</reference>
<dbReference type="PANTHER" id="PTHR10027">
    <property type="entry name" value="CALCIUM-ACTIVATED POTASSIUM CHANNEL ALPHA CHAIN"/>
    <property type="match status" value="1"/>
</dbReference>
<dbReference type="InterPro" id="IPR047871">
    <property type="entry name" value="K_chnl_Slo-like"/>
</dbReference>
<keyword evidence="3" id="KW-0633">Potassium transport</keyword>
<dbReference type="OrthoDB" id="10035564at2759"/>
<dbReference type="InterPro" id="IPR036291">
    <property type="entry name" value="NAD(P)-bd_dom_sf"/>
</dbReference>
<feature type="compositionally biased region" description="Polar residues" evidence="13">
    <location>
        <begin position="704"/>
        <end position="717"/>
    </location>
</feature>
<feature type="compositionally biased region" description="Polar residues" evidence="13">
    <location>
        <begin position="727"/>
        <end position="743"/>
    </location>
</feature>
<dbReference type="Pfam" id="PF22614">
    <property type="entry name" value="Slo-like_RCK"/>
    <property type="match status" value="2"/>
</dbReference>
<feature type="domain" description="Ca2+-activated K+ channel Slowpoke-like C-terminal" evidence="15">
    <location>
        <begin position="881"/>
        <end position="960"/>
    </location>
</feature>
<evidence type="ECO:0000259" key="16">
    <source>
        <dbReference type="Pfam" id="PF22614"/>
    </source>
</evidence>
<reference evidence="17 18" key="2">
    <citation type="journal article" date="2021" name="Genomics">
        <title>High-quality reference genome for Clonorchis sinensis.</title>
        <authorList>
            <person name="Young N.D."/>
            <person name="Stroehlein A.J."/>
            <person name="Kinkar L."/>
            <person name="Wang T."/>
            <person name="Sohn W.M."/>
            <person name="Chang B.C.H."/>
            <person name="Kaur P."/>
            <person name="Weisz D."/>
            <person name="Dudchenko O."/>
            <person name="Aiden E.L."/>
            <person name="Korhonen P.K."/>
            <person name="Gasser R.B."/>
        </authorList>
    </citation>
    <scope>NUCLEOTIDE SEQUENCE [LARGE SCALE GENOMIC DNA]</scope>
    <source>
        <strain evidence="17">Cs-k2</strain>
    </source>
</reference>
<evidence type="ECO:0000256" key="12">
    <source>
        <dbReference type="ARBA" id="ARBA00023303"/>
    </source>
</evidence>
<evidence type="ECO:0000256" key="10">
    <source>
        <dbReference type="ARBA" id="ARBA00023065"/>
    </source>
</evidence>
<evidence type="ECO:0000256" key="1">
    <source>
        <dbReference type="ARBA" id="ARBA00004141"/>
    </source>
</evidence>
<feature type="region of interest" description="Disordered" evidence="13">
    <location>
        <begin position="704"/>
        <end position="757"/>
    </location>
</feature>
<accession>A0A8T1MZT7</accession>
<proteinExistence type="predicted"/>
<protein>
    <submittedName>
        <fullName evidence="17">Calcium-activated potassium channel subunit alpha-1</fullName>
    </submittedName>
</protein>
<evidence type="ECO:0000256" key="7">
    <source>
        <dbReference type="ARBA" id="ARBA00022882"/>
    </source>
</evidence>
<feature type="domain" description="RCK N-terminal" evidence="16">
    <location>
        <begin position="470"/>
        <end position="587"/>
    </location>
</feature>
<dbReference type="Pfam" id="PF21014">
    <property type="entry name" value="Slowpoke_C"/>
    <property type="match status" value="1"/>
</dbReference>
<evidence type="ECO:0000256" key="11">
    <source>
        <dbReference type="ARBA" id="ARBA00023136"/>
    </source>
</evidence>
<evidence type="ECO:0000256" key="2">
    <source>
        <dbReference type="ARBA" id="ARBA00022448"/>
    </source>
</evidence>
<evidence type="ECO:0000256" key="9">
    <source>
        <dbReference type="ARBA" id="ARBA00022989"/>
    </source>
</evidence>
<evidence type="ECO:0000259" key="14">
    <source>
        <dbReference type="Pfam" id="PF03493"/>
    </source>
</evidence>
<dbReference type="Proteomes" id="UP000286415">
    <property type="component" value="Unassembled WGS sequence"/>
</dbReference>
<dbReference type="SUPFAM" id="SSF51735">
    <property type="entry name" value="NAD(P)-binding Rossmann-fold domains"/>
    <property type="match status" value="1"/>
</dbReference>
<keyword evidence="9" id="KW-1133">Transmembrane helix</keyword>
<keyword evidence="10" id="KW-0406">Ion transport</keyword>
<gene>
    <name evidence="17" type="ORF">CSKR_107226</name>
</gene>
<dbReference type="Gene3D" id="3.40.50.720">
    <property type="entry name" value="NAD(P)-binding Rossmann-like Domain"/>
    <property type="match status" value="2"/>
</dbReference>
<keyword evidence="5" id="KW-0631">Potassium channel</keyword>
<dbReference type="PRINTS" id="PR01449">
    <property type="entry name" value="BKCHANNELA"/>
</dbReference>
<dbReference type="GO" id="GO:0060072">
    <property type="term" value="F:large conductance calcium-activated potassium channel activity"/>
    <property type="evidence" value="ECO:0007669"/>
    <property type="project" value="TreeGrafter"/>
</dbReference>
<dbReference type="InterPro" id="IPR048735">
    <property type="entry name" value="Slowpoke-like_C"/>
</dbReference>
<evidence type="ECO:0000256" key="13">
    <source>
        <dbReference type="SAM" id="MobiDB-lite"/>
    </source>
</evidence>
<evidence type="ECO:0000256" key="5">
    <source>
        <dbReference type="ARBA" id="ARBA00022826"/>
    </source>
</evidence>
<dbReference type="PANTHER" id="PTHR10027:SF33">
    <property type="entry name" value="CALCIUM-ACTIVATED POTASSIUM CHANNEL SUBUNIT ALPHA-1-RELATED"/>
    <property type="match status" value="1"/>
</dbReference>
<dbReference type="InterPro" id="IPR003148">
    <property type="entry name" value="RCK_N"/>
</dbReference>
<dbReference type="InterPro" id="IPR003929">
    <property type="entry name" value="K_chnl_BK_asu"/>
</dbReference>
<sequence length="971" mass="109031">MVIIGALVSITTHMSELYDLFHISRQYSGTFNKEYHPRHVIVCGSINYQSVSVFMHAFVNADRGRFDKNIMMLFMSENNPDTRLKALLKRESVHATFLRGDATSPKDLKRAKARFAEAVIVLSDGQSSDPAKDDWENIMRVVSVKNLHSKCRILCVLTMMDNKALMSNIPGWREGRTDEFDRAICTTQLKLGLMSLNCLARGASTLLTNLMVRVPIPTKLDEHRKRRWRSCTHNITDLPKRFPAWIRNYFRGTRYGLYTVKFSPSFDEMPFQTVVSIAMQHLQLLLVAVHIYSQKDTVEQIVINPGTYLRINSQQMRAIVLADSFLHAQHLRAYCVACNSDSGFHLHEPLRTCRSRLQLHNSDPAIDKGSVTSRYGSLEVRPSKGLGFRISQLLKPFVSKKVLKRALSSEIHHKVAGNAHKYEQPKLQDGTKPKTTIDIMRDSTGLFYWVPDRPFTTACLSLRDLIQWSLSGHILVCLTKQTTDAKLGLASFVMPLRSTRIPKEELRPIVFLCDENLVRTEWYSLRNFPKIYVLSGSPLSRAYLRAAGVEKCSTCVILSCSDELPAKQSLLADKENILCALNIRQMLAESRDQDEEDNIRSDPMVITALSDMKSGSLLSITNEYKSKNGLIRLSPHYAAGSMFASPVLNSLASNVFFDPTALTFLETVILGGSSHEVEKLFAEDSGFFPDLLGHTVTSLEFTGFNSDTQTDGGQQHSTPRDQMPVIGNQQSTVSLFTGESTSGGAKFSDESVDTDQPISMKAPDGESLMLGKHAALSSVHEKDSDGECVAATDRRKSMSVKTGRHRISWANLDESKCADHLTVDSDLLSTNMKRSLMLPWRLSTSTSFLSYTTETGDSVKMRAPYIRLLPLSTLGVDPVKIMRETNAYLTFGNLFEMVLMASSTICIGLYRRVVDEIDEDQQSERSDTVTREVGNQIERYVYTFPDVDTEIMAEDLVYCFASVKEIRGTDD</sequence>
<dbReference type="Pfam" id="PF03493">
    <property type="entry name" value="BK_channel_a"/>
    <property type="match status" value="1"/>
</dbReference>
<feature type="domain" description="Calcium-activated potassium channel BK alpha subunit" evidence="14">
    <location>
        <begin position="181"/>
        <end position="289"/>
    </location>
</feature>
<comment type="caution">
    <text evidence="17">The sequence shown here is derived from an EMBL/GenBank/DDBJ whole genome shotgun (WGS) entry which is preliminary data.</text>
</comment>